<proteinExistence type="predicted"/>
<protein>
    <submittedName>
        <fullName evidence="1">Uncharacterized protein</fullName>
    </submittedName>
</protein>
<sequence length="501" mass="56506">MVLQFINQTATEIGKSERRIIRSHVMMGKNAGRPRRSTKKQFHTKSHLKPSLVPASGCLMPSKLLWNDLCLTSFPQKLDSESTKLMHRCTIQSSRSAMRFILLNLSELLGFFDISDVLFPPQFCSKFDIVKSIWVNCVLADEAYFHSTLAISASYVNFFERKPGISCKTLHHISKAYELVNLKLSGPDSVSHSAIAAVASLAIYQQIHHQHSTGLVHLNGLYRMIQLQGGISSLMKNNRALALKPLRLDVEFAMRSGSPTLFHSHIALTSPVLRNFRAGKARSNGIPFKNLPPIMLDVIDFSSLLNDKGREGQVKLSPLDYLESLLSLQYRLLAEAPLSQQPLDLSGDFYCHVAYLAMMAFMTTLLPEYRRDDSAYSLLASRLETAIHYFDIRLAGSSDSDFSLVLWVLFIGGISVLKYKDRQRVSHLIVATSKRLNLVGWSEICLRLCEFPWIHGLHGDLGRRLWEDAQHGSSNKYLATRSHEELSSGDFKYMNLEYPPS</sequence>
<accession>A0AAJ0FPG9</accession>
<dbReference type="Proteomes" id="UP001251528">
    <property type="component" value="Unassembled WGS sequence"/>
</dbReference>
<evidence type="ECO:0000313" key="1">
    <source>
        <dbReference type="EMBL" id="KAK2591971.1"/>
    </source>
</evidence>
<comment type="caution">
    <text evidence="1">The sequence shown here is derived from an EMBL/GenBank/DDBJ whole genome shotgun (WGS) entry which is preliminary data.</text>
</comment>
<name>A0AAJ0FPG9_9HYPO</name>
<dbReference type="PANTHER" id="PTHR37540:SF9">
    <property type="entry name" value="ZN(2)-C6 FUNGAL-TYPE DOMAIN-CONTAINING PROTEIN"/>
    <property type="match status" value="1"/>
</dbReference>
<dbReference type="EMBL" id="JASWJB010000297">
    <property type="protein sequence ID" value="KAK2591971.1"/>
    <property type="molecule type" value="Genomic_DNA"/>
</dbReference>
<reference evidence="1" key="1">
    <citation type="submission" date="2023-06" db="EMBL/GenBank/DDBJ databases">
        <title>Conoideocrella luteorostrata (Hypocreales: Clavicipitaceae), a potential biocontrol fungus for elongate hemlock scale in United States Christmas tree production areas.</title>
        <authorList>
            <person name="Barrett H."/>
            <person name="Lovett B."/>
            <person name="Macias A.M."/>
            <person name="Stajich J.E."/>
            <person name="Kasson M.T."/>
        </authorList>
    </citation>
    <scope>NUCLEOTIDE SEQUENCE</scope>
    <source>
        <strain evidence="1">ARSEF 14590</strain>
    </source>
</reference>
<gene>
    <name evidence="1" type="ORF">QQS21_010343</name>
</gene>
<dbReference type="AlphaFoldDB" id="A0AAJ0FPG9"/>
<evidence type="ECO:0000313" key="2">
    <source>
        <dbReference type="Proteomes" id="UP001251528"/>
    </source>
</evidence>
<dbReference type="PANTHER" id="PTHR37540">
    <property type="entry name" value="TRANSCRIPTION FACTOR (ACR-2), PUTATIVE-RELATED-RELATED"/>
    <property type="match status" value="1"/>
</dbReference>
<keyword evidence="2" id="KW-1185">Reference proteome</keyword>
<organism evidence="1 2">
    <name type="scientific">Conoideocrella luteorostrata</name>
    <dbReference type="NCBI Taxonomy" id="1105319"/>
    <lineage>
        <taxon>Eukaryota</taxon>
        <taxon>Fungi</taxon>
        <taxon>Dikarya</taxon>
        <taxon>Ascomycota</taxon>
        <taxon>Pezizomycotina</taxon>
        <taxon>Sordariomycetes</taxon>
        <taxon>Hypocreomycetidae</taxon>
        <taxon>Hypocreales</taxon>
        <taxon>Clavicipitaceae</taxon>
        <taxon>Conoideocrella</taxon>
    </lineage>
</organism>